<dbReference type="RefSeq" id="XP_022488516.1">
    <property type="nucleotide sequence ID" value="XM_022631403.1"/>
</dbReference>
<feature type="domain" description="Piwi" evidence="3">
    <location>
        <begin position="729"/>
        <end position="1038"/>
    </location>
</feature>
<accession>A0A1F5LIX5</accession>
<dbReference type="InterPro" id="IPR032472">
    <property type="entry name" value="ArgoL2"/>
</dbReference>
<dbReference type="Pfam" id="PF16486">
    <property type="entry name" value="ArgoN"/>
    <property type="match status" value="1"/>
</dbReference>
<dbReference type="PROSITE" id="PS50822">
    <property type="entry name" value="PIWI"/>
    <property type="match status" value="1"/>
</dbReference>
<proteinExistence type="predicted"/>
<evidence type="ECO:0000313" key="4">
    <source>
        <dbReference type="EMBL" id="OGE53077.1"/>
    </source>
</evidence>
<dbReference type="OrthoDB" id="10252740at2759"/>
<dbReference type="Gene3D" id="2.170.260.10">
    <property type="entry name" value="paz domain"/>
    <property type="match status" value="1"/>
</dbReference>
<protein>
    <recommendedName>
        <fullName evidence="6">Piwi domain-containing protein</fullName>
    </recommendedName>
</protein>
<keyword evidence="5" id="KW-1185">Reference proteome</keyword>
<name>A0A1F5LIX5_PENAI</name>
<evidence type="ECO:0000256" key="1">
    <source>
        <dbReference type="SAM" id="MobiDB-lite"/>
    </source>
</evidence>
<dbReference type="Gene3D" id="3.40.50.2300">
    <property type="match status" value="1"/>
</dbReference>
<dbReference type="InterPro" id="IPR012337">
    <property type="entry name" value="RNaseH-like_sf"/>
</dbReference>
<feature type="compositionally biased region" description="Basic and acidic residues" evidence="1">
    <location>
        <begin position="56"/>
        <end position="77"/>
    </location>
</feature>
<dbReference type="Proteomes" id="UP000177622">
    <property type="component" value="Unassembled WGS sequence"/>
</dbReference>
<dbReference type="Pfam" id="PF02171">
    <property type="entry name" value="Piwi"/>
    <property type="match status" value="1"/>
</dbReference>
<evidence type="ECO:0000259" key="2">
    <source>
        <dbReference type="PROSITE" id="PS50821"/>
    </source>
</evidence>
<dbReference type="EMBL" id="LXJU01000008">
    <property type="protein sequence ID" value="OGE53077.1"/>
    <property type="molecule type" value="Genomic_DNA"/>
</dbReference>
<dbReference type="InterPro" id="IPR003165">
    <property type="entry name" value="Piwi"/>
</dbReference>
<dbReference type="SMART" id="SM00950">
    <property type="entry name" value="Piwi"/>
    <property type="match status" value="1"/>
</dbReference>
<dbReference type="PANTHER" id="PTHR22891">
    <property type="entry name" value="EUKARYOTIC TRANSLATION INITIATION FACTOR 2C"/>
    <property type="match status" value="1"/>
</dbReference>
<dbReference type="InterPro" id="IPR014811">
    <property type="entry name" value="ArgoL1"/>
</dbReference>
<dbReference type="Pfam" id="PF08699">
    <property type="entry name" value="ArgoL1"/>
    <property type="match status" value="1"/>
</dbReference>
<gene>
    <name evidence="4" type="ORF">PENARI_c008G03899</name>
</gene>
<organism evidence="4 5">
    <name type="scientific">Penicillium arizonense</name>
    <dbReference type="NCBI Taxonomy" id="1835702"/>
    <lineage>
        <taxon>Eukaryota</taxon>
        <taxon>Fungi</taxon>
        <taxon>Dikarya</taxon>
        <taxon>Ascomycota</taxon>
        <taxon>Pezizomycotina</taxon>
        <taxon>Eurotiomycetes</taxon>
        <taxon>Eurotiomycetidae</taxon>
        <taxon>Eurotiales</taxon>
        <taxon>Aspergillaceae</taxon>
        <taxon>Penicillium</taxon>
    </lineage>
</organism>
<dbReference type="Pfam" id="PF02170">
    <property type="entry name" value="PAZ"/>
    <property type="match status" value="1"/>
</dbReference>
<dbReference type="Gene3D" id="3.30.420.10">
    <property type="entry name" value="Ribonuclease H-like superfamily/Ribonuclease H"/>
    <property type="match status" value="1"/>
</dbReference>
<feature type="region of interest" description="Disordered" evidence="1">
    <location>
        <begin position="1"/>
        <end position="122"/>
    </location>
</feature>
<dbReference type="PROSITE" id="PS50821">
    <property type="entry name" value="PAZ"/>
    <property type="match status" value="1"/>
</dbReference>
<dbReference type="InterPro" id="IPR032474">
    <property type="entry name" value="Argonaute_N"/>
</dbReference>
<feature type="compositionally biased region" description="Polar residues" evidence="1">
    <location>
        <begin position="1"/>
        <end position="34"/>
    </location>
</feature>
<comment type="caution">
    <text evidence="4">The sequence shown here is derived from an EMBL/GenBank/DDBJ whole genome shotgun (WGS) entry which is preliminary data.</text>
</comment>
<dbReference type="SUPFAM" id="SSF53098">
    <property type="entry name" value="Ribonuclease H-like"/>
    <property type="match status" value="1"/>
</dbReference>
<dbReference type="Pfam" id="PF16488">
    <property type="entry name" value="ArgoL2"/>
    <property type="match status" value="1"/>
</dbReference>
<feature type="domain" description="PAZ" evidence="2">
    <location>
        <begin position="441"/>
        <end position="556"/>
    </location>
</feature>
<dbReference type="SMART" id="SM01163">
    <property type="entry name" value="DUF1785"/>
    <property type="match status" value="1"/>
</dbReference>
<dbReference type="GO" id="GO:0003723">
    <property type="term" value="F:RNA binding"/>
    <property type="evidence" value="ECO:0007669"/>
    <property type="project" value="InterPro"/>
</dbReference>
<dbReference type="Pfam" id="PF16487">
    <property type="entry name" value="ArgoMid"/>
    <property type="match status" value="1"/>
</dbReference>
<dbReference type="InterPro" id="IPR032473">
    <property type="entry name" value="Argonaute_Mid_dom"/>
</dbReference>
<dbReference type="SUPFAM" id="SSF101690">
    <property type="entry name" value="PAZ domain"/>
    <property type="match status" value="1"/>
</dbReference>
<dbReference type="CDD" id="cd02846">
    <property type="entry name" value="PAZ_argonaute_like"/>
    <property type="match status" value="1"/>
</dbReference>
<dbReference type="InterPro" id="IPR036085">
    <property type="entry name" value="PAZ_dom_sf"/>
</dbReference>
<dbReference type="InterPro" id="IPR003100">
    <property type="entry name" value="PAZ_dom"/>
</dbReference>
<dbReference type="InterPro" id="IPR036397">
    <property type="entry name" value="RNaseH_sf"/>
</dbReference>
<reference evidence="4 5" key="1">
    <citation type="journal article" date="2016" name="Sci. Rep.">
        <title>Penicillium arizonense, a new, genome sequenced fungal species, reveals a high chemical diversity in secreted metabolites.</title>
        <authorList>
            <person name="Grijseels S."/>
            <person name="Nielsen J.C."/>
            <person name="Randelovic M."/>
            <person name="Nielsen J."/>
            <person name="Nielsen K.F."/>
            <person name="Workman M."/>
            <person name="Frisvad J.C."/>
        </authorList>
    </citation>
    <scope>NUCLEOTIDE SEQUENCE [LARGE SCALE GENOMIC DNA]</scope>
    <source>
        <strain evidence="4 5">CBS 141311</strain>
    </source>
</reference>
<dbReference type="GeneID" id="34576137"/>
<dbReference type="STRING" id="1835702.A0A1F5LIX5"/>
<evidence type="ECO:0000259" key="3">
    <source>
        <dbReference type="PROSITE" id="PS50822"/>
    </source>
</evidence>
<evidence type="ECO:0008006" key="6">
    <source>
        <dbReference type="Google" id="ProtNLM"/>
    </source>
</evidence>
<sequence length="1083" mass="123082">MAQNSFPEVRSFSSSAKMKSGASQQAEPSSSSGHPNFASEMPFREFTSAKPLGPRLAKDLREHKSNVHEDASRKSAEKANAWKRRMRIDPDTGKRQVKETGSSSENSPIRRNESPKRWPQTWTKEEKANAELLEREAVEVAVYEPERIDQDKTIQHQDYVEMHWDGCKNIDIPWHQFKILPSSSKPDPIKIQRRVGYCTAGKEIELMMNAYPILSFPTKAVYQYEINVLQSNQNPNNPNEKPAQTETDRRILRKCWNSETRKAHIPDGIWDGGRICWSLKSFKSWLETVQFKGDLTRELQTQKKVEPGHFPTFKMSVRQKRKLNLGVISAWLQGNHELDEYVIEALSFLDHLLREWPTREFAAIKRAFFFDNLGDRHALKQDFYQQLQNMGASVYRGIYQAIRPTPNGLILNVDVAHCVFYSRITLMGYLMNAAGCTDFNTLIRKLLPSKDLHGKVTQSKMITPLSKKIFGLRVAPNYDGCPVHLKSFLVKGLINESPRTFVTGFVDKATGKTTTMSIEKYFKQRYNVRVTHPTMLLVEMQKDKVYYPAEFLVIKGLQRYRPKLNDAQAAQMIQWCATRPQKRLADSRQSKELLDHKNDPILQQYGMVISEQMIKTKARLLPCPELQFGGNRKHNPLHTGTWDLRGKKFFKNNENSLERWGVGFFESQRGGIGYDQVLMFTEQFQKIYRQMGGDITNRPVVVPLKEDVGPGVRKVYEAVVSRYPGEPQLLLLIVGDKDSFVYLRIKKSCDCRYGVPSQVLQSKHCIANKPQYAANVLMKVNAKLGGITARAIPKTKGSTMRPGSMIIGADVTHPMMGVWTPSLAAFSVSSNSTGTRYMGGCECNGDRIEIIRERVVQQILRPLVSEWKATIGNGKAPDYVYYFRDGVSASEYRKVLREEIPSIRFAIAHACGQSVWAGKLCVVVANKRHHIRGFPDPSSRLTSDPHGGCLPGTMIDRDVTSPNEWDFLLYTHIALQGTARPVYYHVLLNEIENLGPNDLACMINDHCHQYIRSTTSVSVHPAIYYAHLISVRARHHEDVPITSGPQSGVEVKMLNPKPPGPRAKKLLPIEGTSNRLALGMWYI</sequence>
<evidence type="ECO:0000313" key="5">
    <source>
        <dbReference type="Proteomes" id="UP000177622"/>
    </source>
</evidence>
<dbReference type="AlphaFoldDB" id="A0A1F5LIX5"/>
<feature type="compositionally biased region" description="Basic and acidic residues" evidence="1">
    <location>
        <begin position="87"/>
        <end position="98"/>
    </location>
</feature>